<evidence type="ECO:0000259" key="9">
    <source>
        <dbReference type="PROSITE" id="PS51352"/>
    </source>
</evidence>
<name>A0A2V4A5L6_9BACT</name>
<comment type="subcellular location">
    <subcellularLocation>
        <location evidence="1">Cytoplasm</location>
    </subcellularLocation>
</comment>
<dbReference type="InterPro" id="IPR013766">
    <property type="entry name" value="Thioredoxin_domain"/>
</dbReference>
<evidence type="ECO:0000256" key="6">
    <source>
        <dbReference type="ARBA" id="ARBA00023284"/>
    </source>
</evidence>
<keyword evidence="5" id="KW-1015">Disulfide bond</keyword>
<evidence type="ECO:0000256" key="8">
    <source>
        <dbReference type="SAM" id="SignalP"/>
    </source>
</evidence>
<proteinExistence type="inferred from homology"/>
<evidence type="ECO:0000313" key="10">
    <source>
        <dbReference type="EMBL" id="PXY03207.1"/>
    </source>
</evidence>
<keyword evidence="2" id="KW-0813">Transport</keyword>
<dbReference type="OrthoDB" id="1099736at2"/>
<comment type="caution">
    <text evidence="10">The sequence shown here is derived from an EMBL/GenBank/DDBJ whole genome shotgun (WGS) entry which is preliminary data.</text>
</comment>
<keyword evidence="11" id="KW-1185">Reference proteome</keyword>
<reference evidence="10 11" key="1">
    <citation type="submission" date="2018-05" db="EMBL/GenBank/DDBJ databases">
        <title>Marinifilum breve JC075T sp. nov., a marine bacterium isolated from Yongle Blue Hole in the South China Sea.</title>
        <authorList>
            <person name="Fu T."/>
        </authorList>
    </citation>
    <scope>NUCLEOTIDE SEQUENCE [LARGE SCALE GENOMIC DNA]</scope>
    <source>
        <strain evidence="10 11">JC075</strain>
    </source>
</reference>
<keyword evidence="3" id="KW-0963">Cytoplasm</keyword>
<evidence type="ECO:0000256" key="7">
    <source>
        <dbReference type="ARBA" id="ARBA00038353"/>
    </source>
</evidence>
<evidence type="ECO:0000313" key="11">
    <source>
        <dbReference type="Proteomes" id="UP000248079"/>
    </source>
</evidence>
<accession>A0A2V4A5L6</accession>
<dbReference type="PROSITE" id="PS51352">
    <property type="entry name" value="THIOREDOXIN_2"/>
    <property type="match status" value="1"/>
</dbReference>
<evidence type="ECO:0000256" key="3">
    <source>
        <dbReference type="ARBA" id="ARBA00022490"/>
    </source>
</evidence>
<evidence type="ECO:0000256" key="2">
    <source>
        <dbReference type="ARBA" id="ARBA00022448"/>
    </source>
</evidence>
<dbReference type="SUPFAM" id="SSF52833">
    <property type="entry name" value="Thioredoxin-like"/>
    <property type="match status" value="1"/>
</dbReference>
<dbReference type="PANTHER" id="PTHR10438:SF453">
    <property type="entry name" value="THIOREDOXIN H4-RELATED"/>
    <property type="match status" value="1"/>
</dbReference>
<dbReference type="CDD" id="cd02947">
    <property type="entry name" value="TRX_family"/>
    <property type="match status" value="1"/>
</dbReference>
<keyword evidence="8" id="KW-0732">Signal</keyword>
<protein>
    <recommendedName>
        <fullName evidence="9">Thioredoxin domain-containing protein</fullName>
    </recommendedName>
</protein>
<comment type="similarity">
    <text evidence="7">Belongs to the thioredoxin family. Plant H-type subfamily.</text>
</comment>
<dbReference type="InterPro" id="IPR017937">
    <property type="entry name" value="Thioredoxin_CS"/>
</dbReference>
<dbReference type="InterPro" id="IPR036249">
    <property type="entry name" value="Thioredoxin-like_sf"/>
</dbReference>
<dbReference type="Proteomes" id="UP000248079">
    <property type="component" value="Unassembled WGS sequence"/>
</dbReference>
<dbReference type="EMBL" id="QFLI01000001">
    <property type="protein sequence ID" value="PXY03207.1"/>
    <property type="molecule type" value="Genomic_DNA"/>
</dbReference>
<dbReference type="RefSeq" id="WP_110359362.1">
    <property type="nucleotide sequence ID" value="NZ_QFLI01000001.1"/>
</dbReference>
<keyword evidence="6" id="KW-0676">Redox-active center</keyword>
<dbReference type="Gene3D" id="3.40.30.10">
    <property type="entry name" value="Glutaredoxin"/>
    <property type="match status" value="1"/>
</dbReference>
<dbReference type="InterPro" id="IPR050620">
    <property type="entry name" value="Thioredoxin_H-type-like"/>
</dbReference>
<evidence type="ECO:0000256" key="4">
    <source>
        <dbReference type="ARBA" id="ARBA00022982"/>
    </source>
</evidence>
<keyword evidence="4" id="KW-0249">Electron transport</keyword>
<evidence type="ECO:0000256" key="5">
    <source>
        <dbReference type="ARBA" id="ARBA00023157"/>
    </source>
</evidence>
<sequence>MKKVFTLMTVALMVLFQSGNVEAQNREVEFEHTSWKKVLKKAKKQDKLIFVDCYTSWCGPCKMMAKDVFTQDHVADFFNSNFVNFKIDMEKGEGPELKPGWKITAYPTFLVVNVKGEVIHRIVGAYGADEFIEYVKEAQTEDRNFKALLKAYETGKRDGEFMFSYLRALRLANLGKEEARKAKKYIASLAKDDLLKKENWNIIKYFMKEPLTDEFRFVLANRNRFAELHGQKEIDDKIYNTYSKKIESFQYFYPGKGREYDKAGFDRMIQDLQTSDFPKATELIAIALQNEYQRLNDWSRYATVVDGALDFALLKNYENQFRYFDSAASMIAKVTTDKDLLTRALRWATYAADKEGRVEHKSGYLATKAKLLELVGNAEAAKSAQMESDKADKAAEKAGTKIISIPAFKMGGMKPAKKK</sequence>
<dbReference type="AlphaFoldDB" id="A0A2V4A5L6"/>
<feature type="domain" description="Thioredoxin" evidence="9">
    <location>
        <begin position="12"/>
        <end position="140"/>
    </location>
</feature>
<evidence type="ECO:0000256" key="1">
    <source>
        <dbReference type="ARBA" id="ARBA00004496"/>
    </source>
</evidence>
<feature type="signal peptide" evidence="8">
    <location>
        <begin position="1"/>
        <end position="23"/>
    </location>
</feature>
<dbReference type="Pfam" id="PF00085">
    <property type="entry name" value="Thioredoxin"/>
    <property type="match status" value="1"/>
</dbReference>
<dbReference type="PANTHER" id="PTHR10438">
    <property type="entry name" value="THIOREDOXIN"/>
    <property type="match status" value="1"/>
</dbReference>
<dbReference type="GO" id="GO:0005737">
    <property type="term" value="C:cytoplasm"/>
    <property type="evidence" value="ECO:0007669"/>
    <property type="project" value="UniProtKB-SubCell"/>
</dbReference>
<gene>
    <name evidence="10" type="ORF">DF185_03750</name>
</gene>
<feature type="chain" id="PRO_5015987464" description="Thioredoxin domain-containing protein" evidence="8">
    <location>
        <begin position="24"/>
        <end position="419"/>
    </location>
</feature>
<dbReference type="PROSITE" id="PS00194">
    <property type="entry name" value="THIOREDOXIN_1"/>
    <property type="match status" value="1"/>
</dbReference>
<organism evidence="10 11">
    <name type="scientific">Marinifilum breve</name>
    <dbReference type="NCBI Taxonomy" id="2184082"/>
    <lineage>
        <taxon>Bacteria</taxon>
        <taxon>Pseudomonadati</taxon>
        <taxon>Bacteroidota</taxon>
        <taxon>Bacteroidia</taxon>
        <taxon>Marinilabiliales</taxon>
        <taxon>Marinifilaceae</taxon>
    </lineage>
</organism>